<evidence type="ECO:0000313" key="3">
    <source>
        <dbReference type="EMBL" id="CAB4197928.1"/>
    </source>
</evidence>
<evidence type="ECO:0000313" key="1">
    <source>
        <dbReference type="EMBL" id="CAB4176700.1"/>
    </source>
</evidence>
<name>A0A6J5RWB9_9CAUD</name>
<dbReference type="EMBL" id="LR797025">
    <property type="protein sequence ID" value="CAB4183300.1"/>
    <property type="molecule type" value="Genomic_DNA"/>
</dbReference>
<dbReference type="EMBL" id="LR797371">
    <property type="protein sequence ID" value="CAB4211329.1"/>
    <property type="molecule type" value="Genomic_DNA"/>
</dbReference>
<dbReference type="EMBL" id="LR796941">
    <property type="protein sequence ID" value="CAB4176700.1"/>
    <property type="molecule type" value="Genomic_DNA"/>
</dbReference>
<evidence type="ECO:0000313" key="4">
    <source>
        <dbReference type="EMBL" id="CAB4211329.1"/>
    </source>
</evidence>
<reference evidence="3" key="1">
    <citation type="submission" date="2020-05" db="EMBL/GenBank/DDBJ databases">
        <authorList>
            <person name="Chiriac C."/>
            <person name="Salcher M."/>
            <person name="Ghai R."/>
            <person name="Kavagutti S V."/>
        </authorList>
    </citation>
    <scope>NUCLEOTIDE SEQUENCE</scope>
</reference>
<protein>
    <submittedName>
        <fullName evidence="3">Uncharacterized protein</fullName>
    </submittedName>
</protein>
<accession>A0A6J5RWB9</accession>
<organism evidence="3">
    <name type="scientific">uncultured Caudovirales phage</name>
    <dbReference type="NCBI Taxonomy" id="2100421"/>
    <lineage>
        <taxon>Viruses</taxon>
        <taxon>Duplodnaviria</taxon>
        <taxon>Heunggongvirae</taxon>
        <taxon>Uroviricota</taxon>
        <taxon>Caudoviricetes</taxon>
        <taxon>Peduoviridae</taxon>
        <taxon>Maltschvirus</taxon>
        <taxon>Maltschvirus maltsch</taxon>
    </lineage>
</organism>
<gene>
    <name evidence="2" type="ORF">UFOVP1076_52</name>
    <name evidence="3" type="ORF">UFOVP1314_35</name>
    <name evidence="4" type="ORF">UFOVP1427_35</name>
    <name evidence="5" type="ORF">UFOVP1523_39</name>
    <name evidence="1" type="ORF">UFOVP991_52</name>
</gene>
<dbReference type="EMBL" id="LR797258">
    <property type="protein sequence ID" value="CAB4197928.1"/>
    <property type="molecule type" value="Genomic_DNA"/>
</dbReference>
<dbReference type="EMBL" id="LR798456">
    <property type="protein sequence ID" value="CAB5238018.1"/>
    <property type="molecule type" value="Genomic_DNA"/>
</dbReference>
<sequence>MAEQVQEFVTKSGIQGGYVVEKDGRFRNLTRKNAVEVFDASGKGITVWRVVEGVAKVVMSK</sequence>
<proteinExistence type="predicted"/>
<evidence type="ECO:0000313" key="2">
    <source>
        <dbReference type="EMBL" id="CAB4183300.1"/>
    </source>
</evidence>
<evidence type="ECO:0000313" key="5">
    <source>
        <dbReference type="EMBL" id="CAB5238018.1"/>
    </source>
</evidence>